<evidence type="ECO:0000313" key="3">
    <source>
        <dbReference type="EMBL" id="MEV0974013.1"/>
    </source>
</evidence>
<dbReference type="EMBL" id="JBFALK010000026">
    <property type="protein sequence ID" value="MEV0974013.1"/>
    <property type="molecule type" value="Genomic_DNA"/>
</dbReference>
<organism evidence="3 4">
    <name type="scientific">Microtetraspora glauca</name>
    <dbReference type="NCBI Taxonomy" id="1996"/>
    <lineage>
        <taxon>Bacteria</taxon>
        <taxon>Bacillati</taxon>
        <taxon>Actinomycetota</taxon>
        <taxon>Actinomycetes</taxon>
        <taxon>Streptosporangiales</taxon>
        <taxon>Streptosporangiaceae</taxon>
        <taxon>Microtetraspora</taxon>
    </lineage>
</organism>
<comment type="caution">
    <text evidence="3">The sequence shown here is derived from an EMBL/GenBank/DDBJ whole genome shotgun (WGS) entry which is preliminary data.</text>
</comment>
<reference evidence="3 4" key="1">
    <citation type="submission" date="2024-06" db="EMBL/GenBank/DDBJ databases">
        <title>The Natural Products Discovery Center: Release of the First 8490 Sequenced Strains for Exploring Actinobacteria Biosynthetic Diversity.</title>
        <authorList>
            <person name="Kalkreuter E."/>
            <person name="Kautsar S.A."/>
            <person name="Yang D."/>
            <person name="Bader C.D."/>
            <person name="Teijaro C.N."/>
            <person name="Fluegel L."/>
            <person name="Davis C.M."/>
            <person name="Simpson J.R."/>
            <person name="Lauterbach L."/>
            <person name="Steele A.D."/>
            <person name="Gui C."/>
            <person name="Meng S."/>
            <person name="Li G."/>
            <person name="Viehrig K."/>
            <person name="Ye F."/>
            <person name="Su P."/>
            <person name="Kiefer A.F."/>
            <person name="Nichols A."/>
            <person name="Cepeda A.J."/>
            <person name="Yan W."/>
            <person name="Fan B."/>
            <person name="Jiang Y."/>
            <person name="Adhikari A."/>
            <person name="Zheng C.-J."/>
            <person name="Schuster L."/>
            <person name="Cowan T.M."/>
            <person name="Smanski M.J."/>
            <person name="Chevrette M.G."/>
            <person name="De Carvalho L.P.S."/>
            <person name="Shen B."/>
        </authorList>
    </citation>
    <scope>NUCLEOTIDE SEQUENCE [LARGE SCALE GENOMIC DNA]</scope>
    <source>
        <strain evidence="3 4">NPDC050100</strain>
    </source>
</reference>
<dbReference type="SUPFAM" id="SSF51338">
    <property type="entry name" value="Composite domain of metallo-dependent hydrolases"/>
    <property type="match status" value="1"/>
</dbReference>
<dbReference type="Gene3D" id="3.20.20.140">
    <property type="entry name" value="Metal-dependent hydrolases"/>
    <property type="match status" value="1"/>
</dbReference>
<dbReference type="InterPro" id="IPR032466">
    <property type="entry name" value="Metal_Hydrolase"/>
</dbReference>
<evidence type="ECO:0000259" key="2">
    <source>
        <dbReference type="Pfam" id="PF07969"/>
    </source>
</evidence>
<keyword evidence="4" id="KW-1185">Reference proteome</keyword>
<dbReference type="Gene3D" id="3.10.310.70">
    <property type="match status" value="1"/>
</dbReference>
<feature type="region of interest" description="Disordered" evidence="1">
    <location>
        <begin position="1"/>
        <end position="31"/>
    </location>
</feature>
<evidence type="ECO:0000313" key="4">
    <source>
        <dbReference type="Proteomes" id="UP001551675"/>
    </source>
</evidence>
<dbReference type="Proteomes" id="UP001551675">
    <property type="component" value="Unassembled WGS sequence"/>
</dbReference>
<name>A0ABV3GQT6_MICGL</name>
<protein>
    <submittedName>
        <fullName evidence="3">Amidohydrolase family protein</fullName>
    </submittedName>
</protein>
<dbReference type="InterPro" id="IPR011059">
    <property type="entry name" value="Metal-dep_hydrolase_composite"/>
</dbReference>
<proteinExistence type="predicted"/>
<dbReference type="SUPFAM" id="SSF51556">
    <property type="entry name" value="Metallo-dependent hydrolases"/>
    <property type="match status" value="1"/>
</dbReference>
<evidence type="ECO:0000256" key="1">
    <source>
        <dbReference type="SAM" id="MobiDB-lite"/>
    </source>
</evidence>
<dbReference type="Pfam" id="PF07969">
    <property type="entry name" value="Amidohydro_3"/>
    <property type="match status" value="1"/>
</dbReference>
<feature type="compositionally biased region" description="Low complexity" evidence="1">
    <location>
        <begin position="14"/>
        <end position="27"/>
    </location>
</feature>
<dbReference type="RefSeq" id="WP_358140172.1">
    <property type="nucleotide sequence ID" value="NZ_JBFALK010000026.1"/>
</dbReference>
<dbReference type="Gene3D" id="2.30.40.10">
    <property type="entry name" value="Urease, subunit C, domain 1"/>
    <property type="match status" value="1"/>
</dbReference>
<accession>A0ABV3GQT6</accession>
<dbReference type="PANTHER" id="PTHR22642:SF2">
    <property type="entry name" value="PROTEIN LONG AFTER FAR-RED 3"/>
    <property type="match status" value="1"/>
</dbReference>
<dbReference type="InterPro" id="IPR013108">
    <property type="entry name" value="Amidohydro_3"/>
</dbReference>
<dbReference type="PANTHER" id="PTHR22642">
    <property type="entry name" value="IMIDAZOLONEPROPIONASE"/>
    <property type="match status" value="1"/>
</dbReference>
<feature type="domain" description="Amidohydrolase 3" evidence="2">
    <location>
        <begin position="86"/>
        <end position="521"/>
    </location>
</feature>
<gene>
    <name evidence="3" type="ORF">AB0I59_35935</name>
</gene>
<sequence>MSSPSAPSTPPVAPSVSSVVSSPAPSASEERPGLVLRNARVGLRGPLRHILIIGGRVAAVLDEPPGSAQIGDLTAGHTRAGAVEDVDLEGATVLPGLWDAHVHSVQWAQARRRIDLGGARSAREAAELVLPHLRPSGLATEVIMGYGFRDALWADVPDRSLLPDAHPVVLISNDLHTAWLSGAALALIGRGDHPTGVLREAECYNALVALPPPPRELLDRWVAESTVAAARIGVTGMLDFELADNVTDWLRRFREQEVAVRVACSIPRSGLDEAIARGLRTGDTVAGSGGWLEVGPVKMFVDGSLNTRTAYCDDPYPGSGDHGRLETPPAELAAIMEHAARHGLHPAVHAIGDLASSIALDAFERVGCPGRIEHAQLVRAADFARFARPGLVAGVQPAHAPDDREVADTHWCGRTSRAFAYADLLAAGATLELGSDAPVAPLDPWDGIASAVTRTDDERPPWHPEQAISLKDALAAASRGRSTVREGEPADLMILERDPSLLASGELRRPSVLGTLVGGRWTHRTVG</sequence>